<dbReference type="Proteomes" id="UP000321261">
    <property type="component" value="Unassembled WGS sequence"/>
</dbReference>
<reference evidence="1 2" key="1">
    <citation type="submission" date="2019-06" db="EMBL/GenBank/DDBJ databases">
        <title>Sequencing the genomes of 1000 actinobacteria strains.</title>
        <authorList>
            <person name="Klenk H.-P."/>
        </authorList>
    </citation>
    <scope>NUCLEOTIDE SEQUENCE [LARGE SCALE GENOMIC DNA]</scope>
    <source>
        <strain evidence="1 2">DSM 45671</strain>
    </source>
</reference>
<evidence type="ECO:0000313" key="1">
    <source>
        <dbReference type="EMBL" id="TWF74311.1"/>
    </source>
</evidence>
<accession>A0A561SHG9</accession>
<dbReference type="AlphaFoldDB" id="A0A561SHG9"/>
<protein>
    <submittedName>
        <fullName evidence="1">Uncharacterized protein</fullName>
    </submittedName>
</protein>
<organism evidence="1 2">
    <name type="scientific">Pseudonocardia hierapolitana</name>
    <dbReference type="NCBI Taxonomy" id="1128676"/>
    <lineage>
        <taxon>Bacteria</taxon>
        <taxon>Bacillati</taxon>
        <taxon>Actinomycetota</taxon>
        <taxon>Actinomycetes</taxon>
        <taxon>Pseudonocardiales</taxon>
        <taxon>Pseudonocardiaceae</taxon>
        <taxon>Pseudonocardia</taxon>
    </lineage>
</organism>
<comment type="caution">
    <text evidence="1">The sequence shown here is derived from an EMBL/GenBank/DDBJ whole genome shotgun (WGS) entry which is preliminary data.</text>
</comment>
<proteinExistence type="predicted"/>
<dbReference type="RefSeq" id="WP_170308717.1">
    <property type="nucleotide sequence ID" value="NZ_VIWU01000001.1"/>
</dbReference>
<sequence length="54" mass="5673">MPDAPELNFDPFDRMLLTADGIVTSLPGSGVRGSSGHIVAQKLLCAHAPGDLQR</sequence>
<evidence type="ECO:0000313" key="2">
    <source>
        <dbReference type="Proteomes" id="UP000321261"/>
    </source>
</evidence>
<gene>
    <name evidence="1" type="ORF">FHX44_11190</name>
</gene>
<dbReference type="EMBL" id="VIWU01000001">
    <property type="protein sequence ID" value="TWF74311.1"/>
    <property type="molecule type" value="Genomic_DNA"/>
</dbReference>
<name>A0A561SHG9_9PSEU</name>
<keyword evidence="2" id="KW-1185">Reference proteome</keyword>